<gene>
    <name evidence="3" type="ORF">E2562_015536</name>
</gene>
<dbReference type="InterPro" id="IPR011990">
    <property type="entry name" value="TPR-like_helical_dom_sf"/>
</dbReference>
<sequence length="214" mass="23524">MYSTLDFVTSHRRWRPAGPPPRRSTPTAPRAQAHIKLANFADAAKDAADATGIDPAMHRAFRRALVRIRLGQYESARAAVEAGRPGSWRRAVRAAVKRAQREGAEAAAVAITEVVVTVYAKDVAAEHVAVEFGEQTLAALSINIPREAPYHLQPKLFGKIIADKCSYNILPSKIEVPLAKAKGVTWPSLEHTDKPVSRLHDQGRLQHFGLQNEM</sequence>
<dbReference type="Pfam" id="PF04969">
    <property type="entry name" value="CS"/>
    <property type="match status" value="1"/>
</dbReference>
<dbReference type="EMBL" id="SPHZ02000008">
    <property type="protein sequence ID" value="KAF0902317.1"/>
    <property type="molecule type" value="Genomic_DNA"/>
</dbReference>
<dbReference type="InterPro" id="IPR008978">
    <property type="entry name" value="HSP20-like_chaperone"/>
</dbReference>
<feature type="domain" description="CS" evidence="2">
    <location>
        <begin position="91"/>
        <end position="190"/>
    </location>
</feature>
<dbReference type="InterPro" id="IPR044563">
    <property type="entry name" value="Sgt1-like"/>
</dbReference>
<evidence type="ECO:0000259" key="2">
    <source>
        <dbReference type="PROSITE" id="PS51203"/>
    </source>
</evidence>
<evidence type="ECO:0000313" key="3">
    <source>
        <dbReference type="EMBL" id="KAF0902317.1"/>
    </source>
</evidence>
<dbReference type="CDD" id="cd06466">
    <property type="entry name" value="p23_CS_SGT1_like"/>
    <property type="match status" value="1"/>
</dbReference>
<keyword evidence="4" id="KW-1185">Reference proteome</keyword>
<dbReference type="SUPFAM" id="SSF49764">
    <property type="entry name" value="HSP20-like chaperones"/>
    <property type="match status" value="1"/>
</dbReference>
<dbReference type="Gene3D" id="1.25.40.10">
    <property type="entry name" value="Tetratricopeptide repeat domain"/>
    <property type="match status" value="1"/>
</dbReference>
<dbReference type="AlphaFoldDB" id="A0A6G1CQF6"/>
<protein>
    <recommendedName>
        <fullName evidence="2">CS domain-containing protein</fullName>
    </recommendedName>
</protein>
<dbReference type="OrthoDB" id="1898560at2759"/>
<dbReference type="InterPro" id="IPR007052">
    <property type="entry name" value="CS_dom"/>
</dbReference>
<proteinExistence type="predicted"/>
<dbReference type="Proteomes" id="UP000479710">
    <property type="component" value="Unassembled WGS sequence"/>
</dbReference>
<comment type="caution">
    <text evidence="3">The sequence shown here is derived from an EMBL/GenBank/DDBJ whole genome shotgun (WGS) entry which is preliminary data.</text>
</comment>
<dbReference type="SUPFAM" id="SSF48452">
    <property type="entry name" value="TPR-like"/>
    <property type="match status" value="1"/>
</dbReference>
<dbReference type="PANTHER" id="PTHR45862">
    <property type="entry name" value="PROTEIN SGT1 HOMOLOG"/>
    <property type="match status" value="1"/>
</dbReference>
<dbReference type="PROSITE" id="PS51203">
    <property type="entry name" value="CS"/>
    <property type="match status" value="1"/>
</dbReference>
<name>A0A6G1CQF6_9ORYZ</name>
<accession>A0A6G1CQF6</accession>
<organism evidence="3 4">
    <name type="scientific">Oryza meyeriana var. granulata</name>
    <dbReference type="NCBI Taxonomy" id="110450"/>
    <lineage>
        <taxon>Eukaryota</taxon>
        <taxon>Viridiplantae</taxon>
        <taxon>Streptophyta</taxon>
        <taxon>Embryophyta</taxon>
        <taxon>Tracheophyta</taxon>
        <taxon>Spermatophyta</taxon>
        <taxon>Magnoliopsida</taxon>
        <taxon>Liliopsida</taxon>
        <taxon>Poales</taxon>
        <taxon>Poaceae</taxon>
        <taxon>BOP clade</taxon>
        <taxon>Oryzoideae</taxon>
        <taxon>Oryzeae</taxon>
        <taxon>Oryzinae</taxon>
        <taxon>Oryza</taxon>
        <taxon>Oryza meyeriana</taxon>
    </lineage>
</organism>
<dbReference type="Gene3D" id="2.60.40.790">
    <property type="match status" value="1"/>
</dbReference>
<feature type="region of interest" description="Disordered" evidence="1">
    <location>
        <begin position="1"/>
        <end position="29"/>
    </location>
</feature>
<evidence type="ECO:0000256" key="1">
    <source>
        <dbReference type="SAM" id="MobiDB-lite"/>
    </source>
</evidence>
<dbReference type="GO" id="GO:0006950">
    <property type="term" value="P:response to stress"/>
    <property type="evidence" value="ECO:0007669"/>
    <property type="project" value="UniProtKB-ARBA"/>
</dbReference>
<dbReference type="GO" id="GO:0051087">
    <property type="term" value="F:protein-folding chaperone binding"/>
    <property type="evidence" value="ECO:0007669"/>
    <property type="project" value="InterPro"/>
</dbReference>
<reference evidence="3 4" key="1">
    <citation type="submission" date="2019-11" db="EMBL/GenBank/DDBJ databases">
        <title>Whole genome sequence of Oryza granulata.</title>
        <authorList>
            <person name="Li W."/>
        </authorList>
    </citation>
    <scope>NUCLEOTIDE SEQUENCE [LARGE SCALE GENOMIC DNA]</scope>
    <source>
        <strain evidence="4">cv. Menghai</strain>
        <tissue evidence="3">Leaf</tissue>
    </source>
</reference>
<evidence type="ECO:0000313" key="4">
    <source>
        <dbReference type="Proteomes" id="UP000479710"/>
    </source>
</evidence>